<evidence type="ECO:0000313" key="4">
    <source>
        <dbReference type="Proteomes" id="UP000261380"/>
    </source>
</evidence>
<protein>
    <recommendedName>
        <fullName evidence="2">Carnitine O-palmitoyltransferase N-terminal domain-containing protein</fullName>
    </recommendedName>
</protein>
<dbReference type="AlphaFoldDB" id="A0A3B5KQB1"/>
<evidence type="ECO:0000256" key="1">
    <source>
        <dbReference type="SAM" id="Phobius"/>
    </source>
</evidence>
<dbReference type="Ensembl" id="ENSXCOT00000002357.1">
    <property type="protein sequence ID" value="ENSXCOP00000002323.1"/>
    <property type="gene ID" value="ENSXCOG00000001861.1"/>
</dbReference>
<reference evidence="3" key="2">
    <citation type="submission" date="2025-09" db="UniProtKB">
        <authorList>
            <consortium name="Ensembl"/>
        </authorList>
    </citation>
    <scope>IDENTIFICATION</scope>
</reference>
<dbReference type="STRING" id="32473.ENSXCOP00000002323"/>
<dbReference type="Proteomes" id="UP000261380">
    <property type="component" value="Unplaced"/>
</dbReference>
<feature type="transmembrane region" description="Helical" evidence="1">
    <location>
        <begin position="50"/>
        <end position="74"/>
    </location>
</feature>
<evidence type="ECO:0000259" key="2">
    <source>
        <dbReference type="Pfam" id="PF16484"/>
    </source>
</evidence>
<feature type="domain" description="Carnitine O-palmitoyltransferase N-terminal" evidence="2">
    <location>
        <begin position="1"/>
        <end position="47"/>
    </location>
</feature>
<sequence>MAEAHQAVAFQFTVTPDGIDLRLSHQALSEIYLSGVRSWKKRIIRVKNRVISGVYPASPSSWLFVVIAILATMYTRSDPSMGLIAKIQEHLPVRIDIHLTNNAKYYSKILGFIKSFILTVHEVWLFTTFTVTVVDGGD</sequence>
<dbReference type="Gene3D" id="6.10.250.1760">
    <property type="match status" value="1"/>
</dbReference>
<dbReference type="GeneTree" id="ENSGT01150000286917"/>
<name>A0A3B5KQB1_9TELE</name>
<evidence type="ECO:0000313" key="3">
    <source>
        <dbReference type="Ensembl" id="ENSXCOP00000002323.1"/>
    </source>
</evidence>
<keyword evidence="1" id="KW-0472">Membrane</keyword>
<reference evidence="3" key="1">
    <citation type="submission" date="2025-08" db="UniProtKB">
        <authorList>
            <consortium name="Ensembl"/>
        </authorList>
    </citation>
    <scope>IDENTIFICATION</scope>
</reference>
<dbReference type="GO" id="GO:0003824">
    <property type="term" value="F:catalytic activity"/>
    <property type="evidence" value="ECO:0007669"/>
    <property type="project" value="UniProtKB-ARBA"/>
</dbReference>
<dbReference type="InterPro" id="IPR032476">
    <property type="entry name" value="CPT_N"/>
</dbReference>
<proteinExistence type="predicted"/>
<accession>A0A3B5KQB1</accession>
<keyword evidence="4" id="KW-1185">Reference proteome</keyword>
<organism evidence="3 4">
    <name type="scientific">Xiphophorus couchianus</name>
    <name type="common">Monterrey platyfish</name>
    <dbReference type="NCBI Taxonomy" id="32473"/>
    <lineage>
        <taxon>Eukaryota</taxon>
        <taxon>Metazoa</taxon>
        <taxon>Chordata</taxon>
        <taxon>Craniata</taxon>
        <taxon>Vertebrata</taxon>
        <taxon>Euteleostomi</taxon>
        <taxon>Actinopterygii</taxon>
        <taxon>Neopterygii</taxon>
        <taxon>Teleostei</taxon>
        <taxon>Neoteleostei</taxon>
        <taxon>Acanthomorphata</taxon>
        <taxon>Ovalentaria</taxon>
        <taxon>Atherinomorphae</taxon>
        <taxon>Cyprinodontiformes</taxon>
        <taxon>Poeciliidae</taxon>
        <taxon>Poeciliinae</taxon>
        <taxon>Xiphophorus</taxon>
    </lineage>
</organism>
<dbReference type="Pfam" id="PF16484">
    <property type="entry name" value="CPT_N"/>
    <property type="match status" value="1"/>
</dbReference>
<keyword evidence="1" id="KW-1133">Transmembrane helix</keyword>
<keyword evidence="1" id="KW-0812">Transmembrane</keyword>